<evidence type="ECO:0000256" key="5">
    <source>
        <dbReference type="ARBA" id="ARBA00022989"/>
    </source>
</evidence>
<evidence type="ECO:0000256" key="9">
    <source>
        <dbReference type="SAM" id="Phobius"/>
    </source>
</evidence>
<proteinExistence type="predicted"/>
<reference evidence="10" key="1">
    <citation type="submission" date="2018-11" db="EMBL/GenBank/DDBJ databases">
        <authorList>
            <consortium name="Pathogen Informatics"/>
        </authorList>
    </citation>
    <scope>NUCLEOTIDE SEQUENCE</scope>
</reference>
<dbReference type="InterPro" id="IPR001893">
    <property type="entry name" value="Cys-rich_GLG1_repeat"/>
</dbReference>
<keyword evidence="3" id="KW-0732">Signal</keyword>
<evidence type="ECO:0000313" key="11">
    <source>
        <dbReference type="Proteomes" id="UP000784294"/>
    </source>
</evidence>
<keyword evidence="5 9" id="KW-1133">Transmembrane helix</keyword>
<evidence type="ECO:0000256" key="7">
    <source>
        <dbReference type="ARBA" id="ARBA00023180"/>
    </source>
</evidence>
<dbReference type="AlphaFoldDB" id="A0A448XD91"/>
<evidence type="ECO:0000256" key="8">
    <source>
        <dbReference type="PROSITE-ProRule" id="PRU00622"/>
    </source>
</evidence>
<keyword evidence="11" id="KW-1185">Reference proteome</keyword>
<gene>
    <name evidence="10" type="ORF">PXEA_LOCUS27578</name>
</gene>
<protein>
    <recommendedName>
        <fullName evidence="12">Golgi apparatus protein 1</fullName>
    </recommendedName>
</protein>
<evidence type="ECO:0000256" key="3">
    <source>
        <dbReference type="ARBA" id="ARBA00022729"/>
    </source>
</evidence>
<evidence type="ECO:0008006" key="12">
    <source>
        <dbReference type="Google" id="ProtNLM"/>
    </source>
</evidence>
<comment type="subcellular location">
    <subcellularLocation>
        <location evidence="1">Membrane</location>
        <topology evidence="1">Single-pass type I membrane protein</topology>
    </subcellularLocation>
</comment>
<dbReference type="Proteomes" id="UP000784294">
    <property type="component" value="Unassembled WGS sequence"/>
</dbReference>
<feature type="repeat" description="Cys-rich GLG1" evidence="8">
    <location>
        <begin position="159"/>
        <end position="219"/>
    </location>
</feature>
<dbReference type="Pfam" id="PF00839">
    <property type="entry name" value="Cys_rich_FGFR"/>
    <property type="match status" value="2"/>
</dbReference>
<name>A0A448XD91_9PLAT</name>
<dbReference type="GO" id="GO:0017134">
    <property type="term" value="F:fibroblast growth factor binding"/>
    <property type="evidence" value="ECO:0007669"/>
    <property type="project" value="TreeGrafter"/>
</dbReference>
<keyword evidence="4" id="KW-0677">Repeat</keyword>
<dbReference type="GO" id="GO:0000139">
    <property type="term" value="C:Golgi membrane"/>
    <property type="evidence" value="ECO:0007669"/>
    <property type="project" value="InterPro"/>
</dbReference>
<sequence length="235" mass="27308">MPPYTQYSFLLYLYAVICVTLFVSGQNKPKENQDEANNLPPIFSLSNYLNISSVPLSESIRCSDDIRTLCTGSELSDFETIRCLQITHKECRRHLNYIGEIIFSDYRLVYKFIDSCHEDIEHYKCGRLSMDPPAQNESIRSDVKSQGSTIHCLTLRVEKLTPACRSQIMRIGELQSDDFHLDRPLFYACRDDRERFCRDIESGDGRVYECLSKHKYHSLMSRDCSMALSERIRQS</sequence>
<feature type="transmembrane region" description="Helical" evidence="9">
    <location>
        <begin position="6"/>
        <end position="23"/>
    </location>
</feature>
<keyword evidence="2 9" id="KW-0812">Transmembrane</keyword>
<accession>A0A448XD91</accession>
<dbReference type="PANTHER" id="PTHR11884:SF1">
    <property type="entry name" value="GOLGI APPARATUS PROTEIN 1"/>
    <property type="match status" value="1"/>
</dbReference>
<comment type="caution">
    <text evidence="10">The sequence shown here is derived from an EMBL/GenBank/DDBJ whole genome shotgun (WGS) entry which is preliminary data.</text>
</comment>
<evidence type="ECO:0000256" key="4">
    <source>
        <dbReference type="ARBA" id="ARBA00022737"/>
    </source>
</evidence>
<evidence type="ECO:0000313" key="10">
    <source>
        <dbReference type="EMBL" id="VEL34138.1"/>
    </source>
</evidence>
<evidence type="ECO:0000256" key="1">
    <source>
        <dbReference type="ARBA" id="ARBA00004479"/>
    </source>
</evidence>
<keyword evidence="7" id="KW-0325">Glycoprotein</keyword>
<dbReference type="OrthoDB" id="2015434at2759"/>
<organism evidence="10 11">
    <name type="scientific">Protopolystoma xenopodis</name>
    <dbReference type="NCBI Taxonomy" id="117903"/>
    <lineage>
        <taxon>Eukaryota</taxon>
        <taxon>Metazoa</taxon>
        <taxon>Spiralia</taxon>
        <taxon>Lophotrochozoa</taxon>
        <taxon>Platyhelminthes</taxon>
        <taxon>Monogenea</taxon>
        <taxon>Polyopisthocotylea</taxon>
        <taxon>Polystomatidea</taxon>
        <taxon>Polystomatidae</taxon>
        <taxon>Protopolystoma</taxon>
    </lineage>
</organism>
<dbReference type="InterPro" id="IPR017873">
    <property type="entry name" value="Cys-rich_GLG1_repeat_euk"/>
</dbReference>
<keyword evidence="6 9" id="KW-0472">Membrane</keyword>
<dbReference type="InterPro" id="IPR039728">
    <property type="entry name" value="GLG1"/>
</dbReference>
<dbReference type="PROSITE" id="PS51289">
    <property type="entry name" value="GLG1_C_RICH"/>
    <property type="match status" value="1"/>
</dbReference>
<dbReference type="EMBL" id="CAAALY010247057">
    <property type="protein sequence ID" value="VEL34138.1"/>
    <property type="molecule type" value="Genomic_DNA"/>
</dbReference>
<dbReference type="PANTHER" id="PTHR11884">
    <property type="entry name" value="SELECTIN LIGAND RELATED"/>
    <property type="match status" value="1"/>
</dbReference>
<evidence type="ECO:0000256" key="6">
    <source>
        <dbReference type="ARBA" id="ARBA00023136"/>
    </source>
</evidence>
<evidence type="ECO:0000256" key="2">
    <source>
        <dbReference type="ARBA" id="ARBA00022692"/>
    </source>
</evidence>